<protein>
    <recommendedName>
        <fullName evidence="3">Glycosyl transferase CAP10 domain-containing protein</fullName>
    </recommendedName>
</protein>
<reference evidence="4" key="1">
    <citation type="submission" date="2014-05" db="EMBL/GenBank/DDBJ databases">
        <title>The transcriptome of the halophilic microalga Tetraselmis sp. GSL018 isolated from the Great Salt Lake, Utah.</title>
        <authorList>
            <person name="Jinkerson R.E."/>
            <person name="D'Adamo S."/>
            <person name="Posewitz M.C."/>
        </authorList>
    </citation>
    <scope>NUCLEOTIDE SEQUENCE</scope>
    <source>
        <strain evidence="4">GSL018</strain>
    </source>
</reference>
<comment type="similarity">
    <text evidence="1">Belongs to the glycosyltransferase 90 family.</text>
</comment>
<proteinExistence type="inferred from homology"/>
<dbReference type="AlphaFoldDB" id="A0A061SJA8"/>
<name>A0A061SJA8_9CHLO</name>
<feature type="domain" description="Glycosyl transferase CAP10" evidence="3">
    <location>
        <begin position="112"/>
        <end position="372"/>
    </location>
</feature>
<sequence>MTAFVLDTQIVISNILACNYFIYFLCQLLCMNTGETAQQTSCELVRELLPIDISLENLVCVQLWPGSEPKLQYYYTPDPVFAFYRGMAIKFLRDLSTEDDLSVSLKSGGTALMFIEDNGTLPLKTLLQLRDIKVPLLSHAIRGREEAEVAILIPDFHFIQHEGFSSLENFFKSQHKSIKSKLPQVFWRGSTTGIHGSVVGTFSGRRNESVCYSLPRVVACLVGKGTSWLDLGISQVVQYCANALDAGTLQQLNLLKAPVEERKWSSYRGILEIDGNVNAWGNKWRLMTGSVLFKVESDYFNSYVIKEKPYKHFIPVKADLSDLLHKTQIVTTNKSLEILKLQRIAKAATQLGERFTYKSEIGRVAKELNLMWA</sequence>
<gene>
    <name evidence="4" type="ORF">TSPGSL018_4860</name>
</gene>
<dbReference type="Pfam" id="PF05686">
    <property type="entry name" value="Glyco_transf_90"/>
    <property type="match status" value="1"/>
</dbReference>
<keyword evidence="2" id="KW-0808">Transferase</keyword>
<dbReference type="InterPro" id="IPR006598">
    <property type="entry name" value="CAP10"/>
</dbReference>
<dbReference type="PANTHER" id="PTHR12203">
    <property type="entry name" value="KDEL LYS-ASP-GLU-LEU CONTAINING - RELATED"/>
    <property type="match status" value="1"/>
</dbReference>
<dbReference type="SMART" id="SM00672">
    <property type="entry name" value="CAP10"/>
    <property type="match status" value="1"/>
</dbReference>
<dbReference type="GO" id="GO:0016740">
    <property type="term" value="F:transferase activity"/>
    <property type="evidence" value="ECO:0007669"/>
    <property type="project" value="UniProtKB-KW"/>
</dbReference>
<dbReference type="InterPro" id="IPR051091">
    <property type="entry name" value="O-Glucosyltr/Glycosyltrsf_90"/>
</dbReference>
<organism evidence="4">
    <name type="scientific">Tetraselmis sp. GSL018</name>
    <dbReference type="NCBI Taxonomy" id="582737"/>
    <lineage>
        <taxon>Eukaryota</taxon>
        <taxon>Viridiplantae</taxon>
        <taxon>Chlorophyta</taxon>
        <taxon>core chlorophytes</taxon>
        <taxon>Chlorodendrophyceae</taxon>
        <taxon>Chlorodendrales</taxon>
        <taxon>Chlorodendraceae</taxon>
        <taxon>Tetraselmis</taxon>
    </lineage>
</organism>
<evidence type="ECO:0000313" key="4">
    <source>
        <dbReference type="EMBL" id="JAC82801.1"/>
    </source>
</evidence>
<dbReference type="EMBL" id="GBEZ01002233">
    <property type="protein sequence ID" value="JAC82801.1"/>
    <property type="molecule type" value="Transcribed_RNA"/>
</dbReference>
<evidence type="ECO:0000259" key="3">
    <source>
        <dbReference type="SMART" id="SM00672"/>
    </source>
</evidence>
<dbReference type="PANTHER" id="PTHR12203:SF35">
    <property type="entry name" value="PROTEIN O-GLUCOSYLTRANSFERASE 1"/>
    <property type="match status" value="1"/>
</dbReference>
<evidence type="ECO:0000256" key="2">
    <source>
        <dbReference type="ARBA" id="ARBA00022679"/>
    </source>
</evidence>
<evidence type="ECO:0000256" key="1">
    <source>
        <dbReference type="ARBA" id="ARBA00010118"/>
    </source>
</evidence>
<accession>A0A061SJA8</accession>